<dbReference type="Gene3D" id="3.90.550.10">
    <property type="entry name" value="Spore Coat Polysaccharide Biosynthesis Protein SpsA, Chain A"/>
    <property type="match status" value="1"/>
</dbReference>
<reference evidence="6" key="2">
    <citation type="submission" date="2022-01" db="EMBL/GenBank/DDBJ databases">
        <title>Lysobacter chinensis sp. nov., a bacterium isolated from cow dung compost.</title>
        <authorList>
            <person name="Zhou L.Y."/>
        </authorList>
    </citation>
    <scope>NUCLEOTIDE SEQUENCE [LARGE SCALE GENOMIC DNA]</scope>
    <source>
        <strain evidence="6">TLK-CK17</strain>
    </source>
</reference>
<keyword evidence="2 5" id="KW-0328">Glycosyltransferase</keyword>
<dbReference type="EMBL" id="JAKJPO010000003">
    <property type="protein sequence ID" value="MCF7221622.1"/>
    <property type="molecule type" value="Genomic_DNA"/>
</dbReference>
<dbReference type="PANTHER" id="PTHR43179:SF12">
    <property type="entry name" value="GALACTOFURANOSYLTRANSFERASE GLFT2"/>
    <property type="match status" value="1"/>
</dbReference>
<dbReference type="GO" id="GO:0016757">
    <property type="term" value="F:glycosyltransferase activity"/>
    <property type="evidence" value="ECO:0007669"/>
    <property type="project" value="UniProtKB-KW"/>
</dbReference>
<sequence length="325" mass="36106">MMPFGLIFVLYQPSAEFVRNLHKARAICPVVVAVDNSPEPDLHLHEALRQGGTTVIDNRNRGGLAGAYNRGAEALLATGCEVIFLLDQDSEIDASFFSGMMRACSGLGTDTFLLGPKIHEINLGKCMPAIPPGRRFPRPRRIDDETDGLFPTLFVISSGTALSAGAYRKLGAFREDYFIEYIDIEYGLRASSRDVPVYMNAAVTMRQTTGHIVRHGRLFTTHHAAWRRYYGARNAVHALRLYRSRWALHWLPGLLALHQALCVTLFEDRKVRKLVAIGCGYLDGMLGRLGPFEIRHPRIFAFCAGRAHPGTALQRDASEATGQQP</sequence>
<name>A0ABS9HTF1_9GAMM</name>
<evidence type="ECO:0000256" key="3">
    <source>
        <dbReference type="ARBA" id="ARBA00022679"/>
    </source>
</evidence>
<dbReference type="RefSeq" id="WP_237054041.1">
    <property type="nucleotide sequence ID" value="NZ_JAKJPO010000003.1"/>
</dbReference>
<feature type="domain" description="Glycosyltransferase 2-like" evidence="4">
    <location>
        <begin position="28"/>
        <end position="157"/>
    </location>
</feature>
<reference evidence="5 6" key="1">
    <citation type="submission" date="2022-01" db="EMBL/GenBank/DDBJ databases">
        <title>Lysobacter chinensis sp. nov., a bacterium isolated from cow dung compost.</title>
        <authorList>
            <person name="Liu Y."/>
        </authorList>
    </citation>
    <scope>NUCLEOTIDE SEQUENCE [LARGE SCALE GENOMIC DNA]</scope>
    <source>
        <strain evidence="5 6">TLK-CK17</strain>
    </source>
</reference>
<dbReference type="Pfam" id="PF00535">
    <property type="entry name" value="Glycos_transf_2"/>
    <property type="match status" value="1"/>
</dbReference>
<dbReference type="EC" id="2.4.-.-" evidence="5"/>
<reference evidence="5 6" key="3">
    <citation type="submission" date="2022-01" db="EMBL/GenBank/DDBJ databases">
        <authorList>
            <person name="Zhou L.Y."/>
        </authorList>
    </citation>
    <scope>NUCLEOTIDE SEQUENCE [LARGE SCALE GENOMIC DNA]</scope>
    <source>
        <strain evidence="5 6">TLK-CK17</strain>
    </source>
</reference>
<keyword evidence="3 5" id="KW-0808">Transferase</keyword>
<dbReference type="InterPro" id="IPR029044">
    <property type="entry name" value="Nucleotide-diphossugar_trans"/>
</dbReference>
<evidence type="ECO:0000259" key="4">
    <source>
        <dbReference type="Pfam" id="PF00535"/>
    </source>
</evidence>
<comment type="caution">
    <text evidence="5">The sequence shown here is derived from an EMBL/GenBank/DDBJ whole genome shotgun (WGS) entry which is preliminary data.</text>
</comment>
<evidence type="ECO:0000313" key="6">
    <source>
        <dbReference type="Proteomes" id="UP001430796"/>
    </source>
</evidence>
<dbReference type="Proteomes" id="UP001430796">
    <property type="component" value="Unassembled WGS sequence"/>
</dbReference>
<dbReference type="InterPro" id="IPR001173">
    <property type="entry name" value="Glyco_trans_2-like"/>
</dbReference>
<keyword evidence="6" id="KW-1185">Reference proteome</keyword>
<evidence type="ECO:0000313" key="5">
    <source>
        <dbReference type="EMBL" id="MCF7221622.1"/>
    </source>
</evidence>
<comment type="similarity">
    <text evidence="1">Belongs to the glycosyltransferase 2 family.</text>
</comment>
<dbReference type="PANTHER" id="PTHR43179">
    <property type="entry name" value="RHAMNOSYLTRANSFERASE WBBL"/>
    <property type="match status" value="1"/>
</dbReference>
<proteinExistence type="inferred from homology"/>
<organism evidence="5 6">
    <name type="scientific">Marilutibacter chinensis</name>
    <dbReference type="NCBI Taxonomy" id="2912247"/>
    <lineage>
        <taxon>Bacteria</taxon>
        <taxon>Pseudomonadati</taxon>
        <taxon>Pseudomonadota</taxon>
        <taxon>Gammaproteobacteria</taxon>
        <taxon>Lysobacterales</taxon>
        <taxon>Lysobacteraceae</taxon>
        <taxon>Marilutibacter</taxon>
    </lineage>
</organism>
<accession>A0ABS9HTF1</accession>
<dbReference type="SUPFAM" id="SSF53448">
    <property type="entry name" value="Nucleotide-diphospho-sugar transferases"/>
    <property type="match status" value="1"/>
</dbReference>
<evidence type="ECO:0000256" key="2">
    <source>
        <dbReference type="ARBA" id="ARBA00022676"/>
    </source>
</evidence>
<protein>
    <submittedName>
        <fullName evidence="5">Glycosyltransferase</fullName>
        <ecNumber evidence="5">2.4.-.-</ecNumber>
    </submittedName>
</protein>
<evidence type="ECO:0000256" key="1">
    <source>
        <dbReference type="ARBA" id="ARBA00006739"/>
    </source>
</evidence>
<gene>
    <name evidence="5" type="ORF">L3V18_07445</name>
</gene>